<evidence type="ECO:0000256" key="7">
    <source>
        <dbReference type="ARBA" id="ARBA00022989"/>
    </source>
</evidence>
<feature type="transmembrane region" description="Helical" evidence="10">
    <location>
        <begin position="37"/>
        <end position="60"/>
    </location>
</feature>
<evidence type="ECO:0000256" key="2">
    <source>
        <dbReference type="ARBA" id="ARBA00004651"/>
    </source>
</evidence>
<comment type="subcellular location">
    <subcellularLocation>
        <location evidence="2 10">Cell membrane</location>
        <topology evidence="2 10">Multi-pass membrane protein</topology>
    </subcellularLocation>
</comment>
<keyword evidence="13" id="KW-1185">Reference proteome</keyword>
<gene>
    <name evidence="12" type="ORF">CTheo_40</name>
</gene>
<dbReference type="PANTHER" id="PTHR31030">
    <property type="entry name" value="PLASMA MEMBRANE FUSION PROTEIN PRM1"/>
    <property type="match status" value="1"/>
</dbReference>
<accession>A0A5N5QXU9</accession>
<keyword evidence="9" id="KW-0325">Glycoprotein</keyword>
<feature type="compositionally biased region" description="Basic and acidic residues" evidence="11">
    <location>
        <begin position="736"/>
        <end position="759"/>
    </location>
</feature>
<dbReference type="EMBL" id="SSOP01000001">
    <property type="protein sequence ID" value="KAB5596403.1"/>
    <property type="molecule type" value="Genomic_DNA"/>
</dbReference>
<feature type="compositionally biased region" description="Pro residues" evidence="11">
    <location>
        <begin position="807"/>
        <end position="820"/>
    </location>
</feature>
<evidence type="ECO:0000256" key="11">
    <source>
        <dbReference type="SAM" id="MobiDB-lite"/>
    </source>
</evidence>
<evidence type="ECO:0000256" key="1">
    <source>
        <dbReference type="ARBA" id="ARBA00002512"/>
    </source>
</evidence>
<evidence type="ECO:0000313" key="12">
    <source>
        <dbReference type="EMBL" id="KAB5596403.1"/>
    </source>
</evidence>
<feature type="transmembrane region" description="Helical" evidence="10">
    <location>
        <begin position="274"/>
        <end position="296"/>
    </location>
</feature>
<dbReference type="AlphaFoldDB" id="A0A5N5QXU9"/>
<protein>
    <recommendedName>
        <fullName evidence="10">Plasma membrane fusion protein PRM1</fullName>
    </recommendedName>
</protein>
<evidence type="ECO:0000256" key="8">
    <source>
        <dbReference type="ARBA" id="ARBA00023136"/>
    </source>
</evidence>
<feature type="region of interest" description="Disordered" evidence="11">
    <location>
        <begin position="724"/>
        <end position="865"/>
    </location>
</feature>
<dbReference type="PANTHER" id="PTHR31030:SF1">
    <property type="entry name" value="PLASMA MEMBRANE FUSION PROTEIN PRM1"/>
    <property type="match status" value="1"/>
</dbReference>
<evidence type="ECO:0000256" key="6">
    <source>
        <dbReference type="ARBA" id="ARBA00022971"/>
    </source>
</evidence>
<evidence type="ECO:0000313" key="13">
    <source>
        <dbReference type="Proteomes" id="UP000383932"/>
    </source>
</evidence>
<feature type="transmembrane region" description="Helical" evidence="10">
    <location>
        <begin position="375"/>
        <end position="396"/>
    </location>
</feature>
<evidence type="ECO:0000256" key="5">
    <source>
        <dbReference type="ARBA" id="ARBA00022692"/>
    </source>
</evidence>
<comment type="caution">
    <text evidence="12">The sequence shown here is derived from an EMBL/GenBank/DDBJ whole genome shotgun (WGS) entry which is preliminary data.</text>
</comment>
<comment type="function">
    <text evidence="1 10">Involved in cell fusion during mating by stabilizing the plasma membrane fusion event.</text>
</comment>
<organism evidence="12 13">
    <name type="scientific">Ceratobasidium theobromae</name>
    <dbReference type="NCBI Taxonomy" id="1582974"/>
    <lineage>
        <taxon>Eukaryota</taxon>
        <taxon>Fungi</taxon>
        <taxon>Dikarya</taxon>
        <taxon>Basidiomycota</taxon>
        <taxon>Agaricomycotina</taxon>
        <taxon>Agaricomycetes</taxon>
        <taxon>Cantharellales</taxon>
        <taxon>Ceratobasidiaceae</taxon>
        <taxon>Ceratobasidium</taxon>
    </lineage>
</organism>
<proteinExistence type="inferred from homology"/>
<keyword evidence="8 10" id="KW-0472">Membrane</keyword>
<dbReference type="Proteomes" id="UP000383932">
    <property type="component" value="Unassembled WGS sequence"/>
</dbReference>
<name>A0A5N5QXU9_9AGAM</name>
<comment type="caution">
    <text evidence="10">Lacks conserved residue(s) required for the propagation of feature annotation.</text>
</comment>
<feature type="transmembrane region" description="Helical" evidence="10">
    <location>
        <begin position="586"/>
        <end position="611"/>
    </location>
</feature>
<dbReference type="GO" id="GO:0043332">
    <property type="term" value="C:mating projection tip"/>
    <property type="evidence" value="ECO:0007669"/>
    <property type="project" value="UniProtKB-UniRule"/>
</dbReference>
<comment type="similarity">
    <text evidence="3 10">Belongs to the PRM1 family.</text>
</comment>
<keyword evidence="7 10" id="KW-1133">Transmembrane helix</keyword>
<dbReference type="OrthoDB" id="10248838at2759"/>
<dbReference type="GO" id="GO:0005886">
    <property type="term" value="C:plasma membrane"/>
    <property type="evidence" value="ECO:0007669"/>
    <property type="project" value="UniProtKB-SubCell"/>
</dbReference>
<evidence type="ECO:0000256" key="3">
    <source>
        <dbReference type="ARBA" id="ARBA00010780"/>
    </source>
</evidence>
<keyword evidence="6 10" id="KW-0184">Conjugation</keyword>
<keyword evidence="5 10" id="KW-0812">Transmembrane</keyword>
<dbReference type="GO" id="GO:0032220">
    <property type="term" value="P:plasma membrane fusion involved in cytogamy"/>
    <property type="evidence" value="ECO:0007669"/>
    <property type="project" value="TreeGrafter"/>
</dbReference>
<evidence type="ECO:0000256" key="4">
    <source>
        <dbReference type="ARBA" id="ARBA00022475"/>
    </source>
</evidence>
<keyword evidence="4 10" id="KW-1003">Cell membrane</keyword>
<dbReference type="InterPro" id="IPR026777">
    <property type="entry name" value="PRM1"/>
</dbReference>
<feature type="compositionally biased region" description="Polar residues" evidence="11">
    <location>
        <begin position="771"/>
        <end position="791"/>
    </location>
</feature>
<reference evidence="12 13" key="1">
    <citation type="journal article" date="2019" name="Fungal Biol. Biotechnol.">
        <title>Draft genome sequence of fastidious pathogen Ceratobasidium theobromae, which causes vascular-streak dieback in Theobroma cacao.</title>
        <authorList>
            <person name="Ali S.S."/>
            <person name="Asman A."/>
            <person name="Shao J."/>
            <person name="Firmansyah A.P."/>
            <person name="Susilo A.W."/>
            <person name="Rosmana A."/>
            <person name="McMahon P."/>
            <person name="Junaid M."/>
            <person name="Guest D."/>
            <person name="Kheng T.Y."/>
            <person name="Meinhardt L.W."/>
            <person name="Bailey B.A."/>
        </authorList>
    </citation>
    <scope>NUCLEOTIDE SEQUENCE [LARGE SCALE GENOMIC DNA]</scope>
    <source>
        <strain evidence="12 13">CT2</strain>
    </source>
</reference>
<evidence type="ECO:0000256" key="9">
    <source>
        <dbReference type="ARBA" id="ARBA00023180"/>
    </source>
</evidence>
<sequence>MSFVPRLASPPPVYATDSLSAPQAHFTSLKPYLTLPYLLSLTWLGTPILSLIFIVFRLIISQGTAQDGVEDAKGVLIASCAAAERAAQGIIEFVIDMYRSIFLCFLELVVRGALAIIIGAVTEITNFLQNTVNGLKSSIQGDIQSANDAIATAVNAINSVTRLVNVQLKVPQFSIPSLSGLDNIKIPTDLQDALTKLNSTLPTLDQLRDTVDNIIAIPFNELKKEINETFASPGMRFNTSVLAVPPRSNIQFCNELDTSIVDDLGRELRRIGRIGIIILLGVILLLILGAMAVEWYNWRVLQSELERTREAWSTDSNVQHPQFGGNRGIPMMVMSDENMMLLHATQQHPLISALTNRLAIILRLSATSYTHLRFFLAYIFHPAALACLLIGLFGLISVQIQLAALGPIQKHFSNQVSNSVSDFTNSIARSINGAMREDSAAYASLVNAQTTAMQTTINDNMFGWVNSTTVTLNNTIGAFYNDIQSTVDLVFGGTILENPAREFVRCIIGSKVEGLEKALTFIHDNLRVNMPTVSDDVLLLSNSSVSEITQPISLAAVGDGTSDSSGGGIIGKVIARYVASLEKERFMYFIFLGLWGFVVLVALCIVLWHTLGARWLHERRQRAWEQGRSFGPFSRRPSEQSRYAFPNVPGGGASFGMLHATALDGGLEKGRKSGLMRLFGSSGSKQEQMPSPKWAEGQNVQAMVHIQGGDNWVGRLKSALGRKKAETQAAVNPYDVPKEGSVRLDRSKVNPDALAERQDQQVLPTWPEKQSVGSNLPTRNEPRLSSETARSAASVLPAHMTFSSRTPSPPATPPGLPRSPAPANAYLARQAPPMSTIPGGRVPQSRRHHPQMSPGNANPFATPFDEDRASTVIDGRHPTIGHAF</sequence>
<evidence type="ECO:0000256" key="10">
    <source>
        <dbReference type="RuleBase" id="RU366035"/>
    </source>
</evidence>